<feature type="compositionally biased region" description="Basic and acidic residues" evidence="1">
    <location>
        <begin position="1"/>
        <end position="19"/>
    </location>
</feature>
<sequence>MNNLKEKVKQNEIIKKQQQQEEQTQSKAKKSLFSSFFQRIQSPRKLSSKVIQNMVMNTKQRLSFQNDNEQITAGQAVQNQVSASNLNQSRQNRGQKVSISNNKQSIVDLIFQNKFIINSSQANNLYQKQDSNDKSSIIYSNQHSINNHNQVNISMGQSQNNTNMSQNINKNQTNVEKYTKMLVEKQFNQDKTQNIFCSYDKQKVDKYVRYLKEATQFSKQQKQKNENQQAKLLTVAGKKLRSISVQKKVKEFVHRLIILKLQKFHKFQNLSFFLTKQQIELVNDKAFERQIIQPKEKVKHVLHKIFCDNFIPVLNPGPCLTNLIALFALYSPNLEQQYQITELRYLELIFLVKFFQVLSLAHTLDESFNLSRKHFAISYYGV</sequence>
<protein>
    <submittedName>
        <fullName evidence="2">Uncharacterized protein</fullName>
    </submittedName>
</protein>
<comment type="caution">
    <text evidence="2">The sequence shown here is derived from an EMBL/GenBank/DDBJ whole genome shotgun (WGS) entry which is preliminary data.</text>
</comment>
<dbReference type="InParanoid" id="A0A0V0R4M5"/>
<evidence type="ECO:0000256" key="1">
    <source>
        <dbReference type="SAM" id="MobiDB-lite"/>
    </source>
</evidence>
<evidence type="ECO:0000313" key="2">
    <source>
        <dbReference type="EMBL" id="KRX09422.1"/>
    </source>
</evidence>
<dbReference type="EMBL" id="LDAU01000051">
    <property type="protein sequence ID" value="KRX09422.1"/>
    <property type="molecule type" value="Genomic_DNA"/>
</dbReference>
<gene>
    <name evidence="2" type="ORF">PPERSA_04728</name>
</gene>
<evidence type="ECO:0000313" key="3">
    <source>
        <dbReference type="Proteomes" id="UP000054937"/>
    </source>
</evidence>
<dbReference type="Proteomes" id="UP000054937">
    <property type="component" value="Unassembled WGS sequence"/>
</dbReference>
<keyword evidence="3" id="KW-1185">Reference proteome</keyword>
<proteinExistence type="predicted"/>
<feature type="region of interest" description="Disordered" evidence="1">
    <location>
        <begin position="1"/>
        <end position="28"/>
    </location>
</feature>
<accession>A0A0V0R4M5</accession>
<reference evidence="2 3" key="1">
    <citation type="journal article" date="2015" name="Sci. Rep.">
        <title>Genome of the facultative scuticociliatosis pathogen Pseudocohnilembus persalinus provides insight into its virulence through horizontal gene transfer.</title>
        <authorList>
            <person name="Xiong J."/>
            <person name="Wang G."/>
            <person name="Cheng J."/>
            <person name="Tian M."/>
            <person name="Pan X."/>
            <person name="Warren A."/>
            <person name="Jiang C."/>
            <person name="Yuan D."/>
            <person name="Miao W."/>
        </authorList>
    </citation>
    <scope>NUCLEOTIDE SEQUENCE [LARGE SCALE GENOMIC DNA]</scope>
    <source>
        <strain evidence="2">36N120E</strain>
    </source>
</reference>
<organism evidence="2 3">
    <name type="scientific">Pseudocohnilembus persalinus</name>
    <name type="common">Ciliate</name>
    <dbReference type="NCBI Taxonomy" id="266149"/>
    <lineage>
        <taxon>Eukaryota</taxon>
        <taxon>Sar</taxon>
        <taxon>Alveolata</taxon>
        <taxon>Ciliophora</taxon>
        <taxon>Intramacronucleata</taxon>
        <taxon>Oligohymenophorea</taxon>
        <taxon>Scuticociliatia</taxon>
        <taxon>Philasterida</taxon>
        <taxon>Pseudocohnilembidae</taxon>
        <taxon>Pseudocohnilembus</taxon>
    </lineage>
</organism>
<name>A0A0V0R4M5_PSEPJ</name>
<dbReference type="AlphaFoldDB" id="A0A0V0R4M5"/>